<evidence type="ECO:0000256" key="7">
    <source>
        <dbReference type="ARBA" id="ARBA00022741"/>
    </source>
</evidence>
<comment type="catalytic activity">
    <reaction evidence="16 17">
        <text>L-seryl-[protein] + ATP = O-phospho-L-seryl-[protein] + ADP + H(+)</text>
        <dbReference type="Rhea" id="RHEA:17989"/>
        <dbReference type="Rhea" id="RHEA-COMP:9863"/>
        <dbReference type="Rhea" id="RHEA-COMP:11604"/>
        <dbReference type="ChEBI" id="CHEBI:15378"/>
        <dbReference type="ChEBI" id="CHEBI:29999"/>
        <dbReference type="ChEBI" id="CHEBI:30616"/>
        <dbReference type="ChEBI" id="CHEBI:83421"/>
        <dbReference type="ChEBI" id="CHEBI:456216"/>
        <dbReference type="EC" id="2.7.11.1"/>
    </reaction>
</comment>
<feature type="transmembrane region" description="Helical" evidence="19">
    <location>
        <begin position="472"/>
        <end position="496"/>
    </location>
</feature>
<dbReference type="GO" id="GO:0048544">
    <property type="term" value="P:recognition of pollen"/>
    <property type="evidence" value="ECO:0007669"/>
    <property type="project" value="InterPro"/>
</dbReference>
<name>A0AAV1CX46_OLDCO</name>
<dbReference type="Pfam" id="PF00954">
    <property type="entry name" value="S_locus_glycop"/>
    <property type="match status" value="1"/>
</dbReference>
<dbReference type="Pfam" id="PF00069">
    <property type="entry name" value="Pkinase"/>
    <property type="match status" value="1"/>
</dbReference>
<dbReference type="PROSITE" id="PS50927">
    <property type="entry name" value="BULB_LECTIN"/>
    <property type="match status" value="1"/>
</dbReference>
<keyword evidence="2 17" id="KW-0723">Serine/threonine-protein kinase</keyword>
<evidence type="ECO:0000256" key="3">
    <source>
        <dbReference type="ARBA" id="ARBA00022536"/>
    </source>
</evidence>
<evidence type="ECO:0000256" key="12">
    <source>
        <dbReference type="ARBA" id="ARBA00023157"/>
    </source>
</evidence>
<evidence type="ECO:0000259" key="21">
    <source>
        <dbReference type="PROSITE" id="PS50026"/>
    </source>
</evidence>
<evidence type="ECO:0000256" key="1">
    <source>
        <dbReference type="ARBA" id="ARBA00004479"/>
    </source>
</evidence>
<dbReference type="FunFam" id="2.90.10.10:FF:000006">
    <property type="entry name" value="Serine/threonine-protein kinase"/>
    <property type="match status" value="1"/>
</dbReference>
<feature type="domain" description="EGF-like" evidence="21">
    <location>
        <begin position="305"/>
        <end position="341"/>
    </location>
</feature>
<evidence type="ECO:0000256" key="8">
    <source>
        <dbReference type="ARBA" id="ARBA00022777"/>
    </source>
</evidence>
<dbReference type="PIRSF" id="PIRSF000641">
    <property type="entry name" value="SRK"/>
    <property type="match status" value="1"/>
</dbReference>
<keyword evidence="14" id="KW-0325">Glycoprotein</keyword>
<keyword evidence="3 18" id="KW-0245">EGF-like domain</keyword>
<evidence type="ECO:0000256" key="19">
    <source>
        <dbReference type="SAM" id="Phobius"/>
    </source>
</evidence>
<evidence type="ECO:0000256" key="16">
    <source>
        <dbReference type="ARBA" id="ARBA00048679"/>
    </source>
</evidence>
<comment type="subcellular location">
    <subcellularLocation>
        <location evidence="1">Membrane</location>
        <topology evidence="1">Single-pass type I membrane protein</topology>
    </subcellularLocation>
</comment>
<keyword evidence="12" id="KW-1015">Disulfide bond</keyword>
<feature type="domain" description="Bulb-type lectin" evidence="22">
    <location>
        <begin position="45"/>
        <end position="172"/>
    </location>
</feature>
<dbReference type="SMART" id="SM00181">
    <property type="entry name" value="EGF"/>
    <property type="match status" value="1"/>
</dbReference>
<evidence type="ECO:0000256" key="9">
    <source>
        <dbReference type="ARBA" id="ARBA00022840"/>
    </source>
</evidence>
<gene>
    <name evidence="23" type="ORF">OLC1_LOCUS9724</name>
</gene>
<dbReference type="GO" id="GO:0005524">
    <property type="term" value="F:ATP binding"/>
    <property type="evidence" value="ECO:0007669"/>
    <property type="project" value="UniProtKB-KW"/>
</dbReference>
<dbReference type="InterPro" id="IPR036426">
    <property type="entry name" value="Bulb-type_lectin_dom_sf"/>
</dbReference>
<dbReference type="Gene3D" id="3.30.200.20">
    <property type="entry name" value="Phosphorylase Kinase, domain 1"/>
    <property type="match status" value="1"/>
</dbReference>
<evidence type="ECO:0000256" key="2">
    <source>
        <dbReference type="ARBA" id="ARBA00022527"/>
    </source>
</evidence>
<dbReference type="SUPFAM" id="SSF56112">
    <property type="entry name" value="Protein kinase-like (PK-like)"/>
    <property type="match status" value="1"/>
</dbReference>
<dbReference type="Pfam" id="PF01453">
    <property type="entry name" value="B_lectin"/>
    <property type="match status" value="1"/>
</dbReference>
<protein>
    <recommendedName>
        <fullName evidence="17">Receptor-like serine/threonine-protein kinase</fullName>
        <ecNumber evidence="17">2.7.11.1</ecNumber>
    </recommendedName>
</protein>
<dbReference type="FunFam" id="3.30.200.20:FF:000059">
    <property type="entry name" value="S-receptor-like serine/threonine-protein kinase"/>
    <property type="match status" value="1"/>
</dbReference>
<evidence type="ECO:0000256" key="10">
    <source>
        <dbReference type="ARBA" id="ARBA00022989"/>
    </source>
</evidence>
<keyword evidence="5 19" id="KW-0812">Transmembrane</keyword>
<keyword evidence="8 17" id="KW-0418">Kinase</keyword>
<dbReference type="CDD" id="cd01098">
    <property type="entry name" value="PAN_AP_plant"/>
    <property type="match status" value="1"/>
</dbReference>
<evidence type="ECO:0000256" key="5">
    <source>
        <dbReference type="ARBA" id="ARBA00022692"/>
    </source>
</evidence>
<dbReference type="EMBL" id="OX459120">
    <property type="protein sequence ID" value="CAI9099771.1"/>
    <property type="molecule type" value="Genomic_DNA"/>
</dbReference>
<keyword evidence="10 19" id="KW-1133">Transmembrane helix</keyword>
<keyword evidence="7 17" id="KW-0547">Nucleotide-binding</keyword>
<dbReference type="GO" id="GO:0004674">
    <property type="term" value="F:protein serine/threonine kinase activity"/>
    <property type="evidence" value="ECO:0007669"/>
    <property type="project" value="UniProtKB-KW"/>
</dbReference>
<evidence type="ECO:0000256" key="15">
    <source>
        <dbReference type="ARBA" id="ARBA00047899"/>
    </source>
</evidence>
<dbReference type="Proteomes" id="UP001161247">
    <property type="component" value="Chromosome 3"/>
</dbReference>
<comment type="catalytic activity">
    <reaction evidence="15 17">
        <text>L-threonyl-[protein] + ATP = O-phospho-L-threonyl-[protein] + ADP + H(+)</text>
        <dbReference type="Rhea" id="RHEA:46608"/>
        <dbReference type="Rhea" id="RHEA-COMP:11060"/>
        <dbReference type="Rhea" id="RHEA-COMP:11605"/>
        <dbReference type="ChEBI" id="CHEBI:15378"/>
        <dbReference type="ChEBI" id="CHEBI:30013"/>
        <dbReference type="ChEBI" id="CHEBI:30616"/>
        <dbReference type="ChEBI" id="CHEBI:61977"/>
        <dbReference type="ChEBI" id="CHEBI:456216"/>
        <dbReference type="EC" id="2.7.11.1"/>
    </reaction>
</comment>
<evidence type="ECO:0000256" key="18">
    <source>
        <dbReference type="PROSITE-ProRule" id="PRU00076"/>
    </source>
</evidence>
<evidence type="ECO:0000256" key="13">
    <source>
        <dbReference type="ARBA" id="ARBA00023170"/>
    </source>
</evidence>
<dbReference type="InterPro" id="IPR001480">
    <property type="entry name" value="Bulb-type_lectin_dom"/>
</dbReference>
<evidence type="ECO:0000256" key="11">
    <source>
        <dbReference type="ARBA" id="ARBA00023136"/>
    </source>
</evidence>
<keyword evidence="24" id="KW-1185">Reference proteome</keyword>
<sequence>MDKLVVLVRSLFNHEMKEHFILFNQPISSNFLYVLFLLLALFHNSLASLDPHYLAKGETLFVENHDTKFITSPDDTFTFGFYKTGNNAFSLAIWFTKPKTLVWMANREKPVNGVGSKVSLGSNGAMVLTDFDGTVSWDTNTTSTDIARAELLNSGNLVLKNSRGDVKWQSFDYPTDTLLPNQNFTRNSRLVSSSRNGSYDPRYFSLKFDSDNVLRLIYDGPEISSIYWPNPEDTVRDNGRTSYNSTRNAVLDDRGWFLSSDGLNFKTIDMGFGINRRMTLDYDGNLRVYSLNNSTGSWQVSWQALTNPCLIRGLCGENGICVFSSQPKCSCPPGYVVNDPSDWSRGCKPTFDLSGQNNQPMKLVKIPEIDYFGYFDINHTASISLDVCQKICLENSNCKAVIFRDVGCYPKSALFNGLPAGYATLFLKVPQNLSVSEPVKLEGHPATCEFNPRVVEGNSTLHLRGTRRVIWIYLYSFCFALLGIELVFVLLGWFFLFRKSNVSDTIEHGYEMIASQFRRFSYEELRKATNNFSEELGKGGSGVVYKGVLSDGRMVGVKRLGDVLQGDEEFWSEMNIIGKINHMNLVRTWGYCSGKKHRLLVYEYVENSSLDKHLFSKKRFLGWEQRFAVAFGTAKALAYLHDECLEWVIHCDIKPENILLDGDLQPKIADFGLAKLYQRGGGGSGLELSRIRGTKGYMAPEWALNQPITAKVDVYSYGIVILEIVSGIRLSNWTMNRRTNQLETELAKLTRIIKGQGEESWIERVLDPRLKRKVSKKQAITLIKVGYSCAQEDRNKRPRMASVVETLLQAASGNSVRECSGL</sequence>
<dbReference type="SMART" id="SM00108">
    <property type="entry name" value="B_lectin"/>
    <property type="match status" value="1"/>
</dbReference>
<keyword evidence="9 17" id="KW-0067">ATP-binding</keyword>
<dbReference type="InterPro" id="IPR011009">
    <property type="entry name" value="Kinase-like_dom_sf"/>
</dbReference>
<dbReference type="AlphaFoldDB" id="A0AAV1CX46"/>
<dbReference type="GO" id="GO:0016020">
    <property type="term" value="C:membrane"/>
    <property type="evidence" value="ECO:0007669"/>
    <property type="project" value="UniProtKB-SubCell"/>
</dbReference>
<accession>A0AAV1CX46</accession>
<dbReference type="SMART" id="SM00220">
    <property type="entry name" value="S_TKc"/>
    <property type="match status" value="1"/>
</dbReference>
<dbReference type="PANTHER" id="PTHR47974:SF3">
    <property type="entry name" value="RECEPTOR-LIKE SERINE_THREONINE-PROTEIN KINASE"/>
    <property type="match status" value="1"/>
</dbReference>
<organism evidence="23 24">
    <name type="scientific">Oldenlandia corymbosa var. corymbosa</name>
    <dbReference type="NCBI Taxonomy" id="529605"/>
    <lineage>
        <taxon>Eukaryota</taxon>
        <taxon>Viridiplantae</taxon>
        <taxon>Streptophyta</taxon>
        <taxon>Embryophyta</taxon>
        <taxon>Tracheophyta</taxon>
        <taxon>Spermatophyta</taxon>
        <taxon>Magnoliopsida</taxon>
        <taxon>eudicotyledons</taxon>
        <taxon>Gunneridae</taxon>
        <taxon>Pentapetalae</taxon>
        <taxon>asterids</taxon>
        <taxon>lamiids</taxon>
        <taxon>Gentianales</taxon>
        <taxon>Rubiaceae</taxon>
        <taxon>Rubioideae</taxon>
        <taxon>Spermacoceae</taxon>
        <taxon>Hedyotis-Oldenlandia complex</taxon>
        <taxon>Oldenlandia</taxon>
    </lineage>
</organism>
<dbReference type="PROSITE" id="PS50026">
    <property type="entry name" value="EGF_3"/>
    <property type="match status" value="1"/>
</dbReference>
<dbReference type="Gene3D" id="1.10.510.10">
    <property type="entry name" value="Transferase(Phosphotransferase) domain 1"/>
    <property type="match status" value="1"/>
</dbReference>
<evidence type="ECO:0000256" key="4">
    <source>
        <dbReference type="ARBA" id="ARBA00022679"/>
    </source>
</evidence>
<evidence type="ECO:0000313" key="23">
    <source>
        <dbReference type="EMBL" id="CAI9099771.1"/>
    </source>
</evidence>
<proteinExistence type="inferred from homology"/>
<comment type="similarity">
    <text evidence="17">Belongs to the protein kinase superfamily. Ser/Thr protein kinase family.</text>
</comment>
<evidence type="ECO:0000256" key="14">
    <source>
        <dbReference type="ARBA" id="ARBA00023180"/>
    </source>
</evidence>
<dbReference type="PROSITE" id="PS00108">
    <property type="entry name" value="PROTEIN_KINASE_ST"/>
    <property type="match status" value="1"/>
</dbReference>
<dbReference type="EC" id="2.7.11.1" evidence="17"/>
<evidence type="ECO:0000259" key="22">
    <source>
        <dbReference type="PROSITE" id="PS50927"/>
    </source>
</evidence>
<evidence type="ECO:0000256" key="6">
    <source>
        <dbReference type="ARBA" id="ARBA00022729"/>
    </source>
</evidence>
<evidence type="ECO:0000259" key="20">
    <source>
        <dbReference type="PROSITE" id="PS50011"/>
    </source>
</evidence>
<feature type="transmembrane region" description="Helical" evidence="19">
    <location>
        <begin position="20"/>
        <end position="42"/>
    </location>
</feature>
<dbReference type="CDD" id="cd00028">
    <property type="entry name" value="B_lectin"/>
    <property type="match status" value="1"/>
</dbReference>
<dbReference type="PROSITE" id="PS50011">
    <property type="entry name" value="PROTEIN_KINASE_DOM"/>
    <property type="match status" value="1"/>
</dbReference>
<dbReference type="InterPro" id="IPR000858">
    <property type="entry name" value="S_locus_glycoprot_dom"/>
</dbReference>
<dbReference type="InterPro" id="IPR000742">
    <property type="entry name" value="EGF"/>
</dbReference>
<evidence type="ECO:0000256" key="17">
    <source>
        <dbReference type="PIRNR" id="PIRNR000641"/>
    </source>
</evidence>
<dbReference type="InterPro" id="IPR008271">
    <property type="entry name" value="Ser/Thr_kinase_AS"/>
</dbReference>
<keyword evidence="4 17" id="KW-0808">Transferase</keyword>
<comment type="caution">
    <text evidence="18">Lacks conserved residue(s) required for the propagation of feature annotation.</text>
</comment>
<evidence type="ECO:0000313" key="24">
    <source>
        <dbReference type="Proteomes" id="UP001161247"/>
    </source>
</evidence>
<keyword evidence="13" id="KW-0675">Receptor</keyword>
<dbReference type="Gene3D" id="2.90.10.10">
    <property type="entry name" value="Bulb-type lectin domain"/>
    <property type="match status" value="1"/>
</dbReference>
<dbReference type="FunFam" id="1.10.510.10:FF:000537">
    <property type="entry name" value="Putative receptor-like protein kinase"/>
    <property type="match status" value="1"/>
</dbReference>
<reference evidence="23" key="1">
    <citation type="submission" date="2023-03" db="EMBL/GenBank/DDBJ databases">
        <authorList>
            <person name="Julca I."/>
        </authorList>
    </citation>
    <scope>NUCLEOTIDE SEQUENCE</scope>
</reference>
<keyword evidence="11 19" id="KW-0472">Membrane</keyword>
<dbReference type="InterPro" id="IPR024171">
    <property type="entry name" value="SRK-like_kinase"/>
</dbReference>
<dbReference type="InterPro" id="IPR000719">
    <property type="entry name" value="Prot_kinase_dom"/>
</dbReference>
<dbReference type="PANTHER" id="PTHR47974">
    <property type="entry name" value="OS07G0415500 PROTEIN"/>
    <property type="match status" value="1"/>
</dbReference>
<dbReference type="CDD" id="cd00053">
    <property type="entry name" value="EGF"/>
    <property type="match status" value="1"/>
</dbReference>
<feature type="domain" description="Protein kinase" evidence="20">
    <location>
        <begin position="530"/>
        <end position="808"/>
    </location>
</feature>
<dbReference type="SUPFAM" id="SSF51110">
    <property type="entry name" value="alpha-D-mannose-specific plant lectins"/>
    <property type="match status" value="1"/>
</dbReference>
<keyword evidence="6" id="KW-0732">Signal</keyword>